<protein>
    <recommendedName>
        <fullName evidence="4">Secreted protein</fullName>
    </recommendedName>
</protein>
<dbReference type="Proteomes" id="UP000002484">
    <property type="component" value="Chromosome"/>
</dbReference>
<dbReference type="HOGENOM" id="CLU_1737884_0_0_11"/>
<evidence type="ECO:0000256" key="1">
    <source>
        <dbReference type="SAM" id="SignalP"/>
    </source>
</evidence>
<sequence precursor="true">MRSVHDGAPKRSFQGRSRARALAAAGSLLAAMFVTVGLAPTAARADTTVGGCTGLISGNCVQATTGSKNFQNHTQWVGWVRSYGWGGSNGIVKLESWSSNFYFSSNVNPNDVNPYREWGAQRWVPSGSGVCSAATYTDGYRSVACITIQV</sequence>
<organism evidence="2 3">
    <name type="scientific">Pseudofrankia inefficax (strain DSM 45817 / CECT 9037 / DDB 130130 / EuI1c)</name>
    <name type="common">Frankia inefficax</name>
    <dbReference type="NCBI Taxonomy" id="298654"/>
    <lineage>
        <taxon>Bacteria</taxon>
        <taxon>Bacillati</taxon>
        <taxon>Actinomycetota</taxon>
        <taxon>Actinomycetes</taxon>
        <taxon>Frankiales</taxon>
        <taxon>Frankiaceae</taxon>
        <taxon>Pseudofrankia</taxon>
    </lineage>
</organism>
<keyword evidence="3" id="KW-1185">Reference proteome</keyword>
<evidence type="ECO:0000313" key="2">
    <source>
        <dbReference type="EMBL" id="ADP79496.1"/>
    </source>
</evidence>
<dbReference type="EMBL" id="CP002299">
    <property type="protein sequence ID" value="ADP79496.1"/>
    <property type="molecule type" value="Genomic_DNA"/>
</dbReference>
<keyword evidence="1" id="KW-0732">Signal</keyword>
<reference evidence="2 3" key="1">
    <citation type="submission" date="2010-10" db="EMBL/GenBank/DDBJ databases">
        <title>Complete sequence of Frankia sp. EuI1c.</title>
        <authorList>
            <consortium name="US DOE Joint Genome Institute"/>
            <person name="Lucas S."/>
            <person name="Copeland A."/>
            <person name="Lapidus A."/>
            <person name="Cheng J.-F."/>
            <person name="Bruce D."/>
            <person name="Goodwin L."/>
            <person name="Pitluck S."/>
            <person name="Chertkov O."/>
            <person name="Detter J.C."/>
            <person name="Han C."/>
            <person name="Tapia R."/>
            <person name="Land M."/>
            <person name="Hauser L."/>
            <person name="Jeffries C."/>
            <person name="Kyrpides N."/>
            <person name="Ivanova N."/>
            <person name="Mikhailova N."/>
            <person name="Beauchemin N."/>
            <person name="Sen A."/>
            <person name="Sur S.A."/>
            <person name="Gtari M."/>
            <person name="Wall L."/>
            <person name="Tisa L."/>
            <person name="Woyke T."/>
        </authorList>
    </citation>
    <scope>NUCLEOTIDE SEQUENCE [LARGE SCALE GENOMIC DNA]</scope>
    <source>
        <strain evidence="3">DSM 45817 / CECT 9037 / EuI1c</strain>
    </source>
</reference>
<feature type="signal peptide" evidence="1">
    <location>
        <begin position="1"/>
        <end position="45"/>
    </location>
</feature>
<dbReference type="AlphaFoldDB" id="E3J545"/>
<evidence type="ECO:0008006" key="4">
    <source>
        <dbReference type="Google" id="ProtNLM"/>
    </source>
</evidence>
<feature type="chain" id="PRO_5003171004" description="Secreted protein" evidence="1">
    <location>
        <begin position="46"/>
        <end position="150"/>
    </location>
</feature>
<dbReference type="KEGG" id="fri:FraEuI1c_1430"/>
<accession>E3J545</accession>
<evidence type="ECO:0000313" key="3">
    <source>
        <dbReference type="Proteomes" id="UP000002484"/>
    </source>
</evidence>
<dbReference type="InParanoid" id="E3J545"/>
<proteinExistence type="predicted"/>
<name>E3J545_PSEI1</name>
<gene>
    <name evidence="2" type="ordered locus">FraEuI1c_1430</name>
</gene>